<sequence length="734" mass="75103">MYGGGGMMQQERRRRAARLDPMRAYGTAPGSDGSQPAGDGSSGGSGARRGAGAAPAAGDAFSARSLVHHAARAGPGLEDAVSDASAGFVPRSFISSRSKRAAPVAAAAADFMDEAERAALAKGAGKPLRCSPQYDSHSSPLGNGASGGAVASLGKVVRAEDSFAGMVAQAAVESVAAGSTERGKASHGSTEVERKGLQLLRTLGWREGGGIGARAVKVRGAAAGEPGATKVVLLTGGEEVDVYAPQVRPRRSRRGVGYGGAGERLDTGPARSTPKQSLLENSQRPKLLSDMIAARQETAGAMYTHEGPGAYVMDDADGDGDDIYDDGPQREGGGSRLFTSTLRDRGALGGARALSRDAAMHEQREKREKQRLGMSMAHARSEHDSTLSLFAARPKEAPKVAESVELVAAHQVGHMRVAALADVLDETTLDVPAEFDGVHVFENVAAATGGVGPAPPPAPPPRNAEVRRAADTLAAFVVKNGPDFEEIARDRNAGNRAFVFLFGGEGAAYYAFKKHELGAKLREDEARTAALAATAAAAASGLGAQASAYPEAATTLREREAIMRDDAELRRPAPPYVAGAGQTGAVAGVPAPPSVAGAGFNMGDRFAPAGAAVEATAPGPATGRKVEPWEPARLLCKRFGVPAPKGAAAKHGSGDKTKELLSRQGDWMGGSGGAAAGGQFQSAGVLLPPEQSGLSVAGDALTRGQAEAPLVPPPPPPPRDEIDAFLLSAIFSDD</sequence>
<dbReference type="InterPro" id="IPR000061">
    <property type="entry name" value="Surp"/>
</dbReference>
<evidence type="ECO:0000259" key="2">
    <source>
        <dbReference type="PROSITE" id="PS50128"/>
    </source>
</evidence>
<dbReference type="EMBL" id="HBDZ01002433">
    <property type="protein sequence ID" value="CAD8231259.1"/>
    <property type="molecule type" value="Transcribed_RNA"/>
</dbReference>
<name>A0A7R9TD62_9VIRI</name>
<dbReference type="SMART" id="SM00648">
    <property type="entry name" value="SWAP"/>
    <property type="match status" value="1"/>
</dbReference>
<feature type="compositionally biased region" description="Low complexity" evidence="1">
    <location>
        <begin position="29"/>
        <end position="39"/>
    </location>
</feature>
<dbReference type="GO" id="GO:0005634">
    <property type="term" value="C:nucleus"/>
    <property type="evidence" value="ECO:0007669"/>
    <property type="project" value="TreeGrafter"/>
</dbReference>
<feature type="region of interest" description="Disordered" evidence="1">
    <location>
        <begin position="1"/>
        <end position="58"/>
    </location>
</feature>
<proteinExistence type="predicted"/>
<evidence type="ECO:0008006" key="5">
    <source>
        <dbReference type="Google" id="ProtNLM"/>
    </source>
</evidence>
<dbReference type="InterPro" id="IPR011666">
    <property type="entry name" value="DUF1604"/>
</dbReference>
<dbReference type="GO" id="GO:0006397">
    <property type="term" value="P:mRNA processing"/>
    <property type="evidence" value="ECO:0007669"/>
    <property type="project" value="InterPro"/>
</dbReference>
<dbReference type="PROSITE" id="PS50128">
    <property type="entry name" value="SURP"/>
    <property type="match status" value="1"/>
</dbReference>
<dbReference type="Pfam" id="PF01805">
    <property type="entry name" value="Surp"/>
    <property type="match status" value="1"/>
</dbReference>
<protein>
    <recommendedName>
        <fullName evidence="5">G-patch domain-containing protein</fullName>
    </recommendedName>
</protein>
<dbReference type="AlphaFoldDB" id="A0A7R9TD62"/>
<dbReference type="PANTHER" id="PTHR13384:SF19">
    <property type="entry name" value="G PATCH DOMAIN-CONTAINING PROTEIN 1"/>
    <property type="match status" value="1"/>
</dbReference>
<feature type="region of interest" description="Disordered" evidence="1">
    <location>
        <begin position="251"/>
        <end position="280"/>
    </location>
</feature>
<feature type="region of interest" description="Disordered" evidence="1">
    <location>
        <begin position="685"/>
        <end position="722"/>
    </location>
</feature>
<dbReference type="InterPro" id="IPR000467">
    <property type="entry name" value="G_patch_dom"/>
</dbReference>
<dbReference type="PROSITE" id="PS50174">
    <property type="entry name" value="G_PATCH"/>
    <property type="match status" value="1"/>
</dbReference>
<accession>A0A7R9TD62</accession>
<feature type="domain" description="SURP motif" evidence="2">
    <location>
        <begin position="469"/>
        <end position="513"/>
    </location>
</feature>
<evidence type="ECO:0000256" key="1">
    <source>
        <dbReference type="SAM" id="MobiDB-lite"/>
    </source>
</evidence>
<feature type="domain" description="G-patch" evidence="3">
    <location>
        <begin position="192"/>
        <end position="261"/>
    </location>
</feature>
<evidence type="ECO:0000313" key="4">
    <source>
        <dbReference type="EMBL" id="CAD8231259.1"/>
    </source>
</evidence>
<organism evidence="4">
    <name type="scientific">Prasinoderma coloniale</name>
    <dbReference type="NCBI Taxonomy" id="156133"/>
    <lineage>
        <taxon>Eukaryota</taxon>
        <taxon>Viridiplantae</taxon>
        <taxon>Prasinodermophyta</taxon>
        <taxon>Prasinodermophyceae</taxon>
        <taxon>Prasinodermales</taxon>
        <taxon>Prasinodermaceae</taxon>
        <taxon>Prasinoderma</taxon>
    </lineage>
</organism>
<reference evidence="4" key="1">
    <citation type="submission" date="2021-01" db="EMBL/GenBank/DDBJ databases">
        <authorList>
            <person name="Corre E."/>
            <person name="Pelletier E."/>
            <person name="Niang G."/>
            <person name="Scheremetjew M."/>
            <person name="Finn R."/>
            <person name="Kale V."/>
            <person name="Holt S."/>
            <person name="Cochrane G."/>
            <person name="Meng A."/>
            <person name="Brown T."/>
            <person name="Cohen L."/>
        </authorList>
    </citation>
    <scope>NUCLEOTIDE SEQUENCE</scope>
    <source>
        <strain evidence="4">CCMP1413</strain>
    </source>
</reference>
<evidence type="ECO:0000259" key="3">
    <source>
        <dbReference type="PROSITE" id="PS50174"/>
    </source>
</evidence>
<feature type="compositionally biased region" description="Gly residues" evidence="1">
    <location>
        <begin position="40"/>
        <end position="49"/>
    </location>
</feature>
<dbReference type="InterPro" id="IPR035967">
    <property type="entry name" value="SWAP/Surp_sf"/>
</dbReference>
<dbReference type="Pfam" id="PF07713">
    <property type="entry name" value="DUF1604"/>
    <property type="match status" value="1"/>
</dbReference>
<dbReference type="SUPFAM" id="SSF109905">
    <property type="entry name" value="Surp module (SWAP domain)"/>
    <property type="match status" value="1"/>
</dbReference>
<gene>
    <name evidence="4" type="ORF">PCOL08062_LOCUS1937</name>
</gene>
<dbReference type="PANTHER" id="PTHR13384">
    <property type="entry name" value="G PATCH DOMAIN-CONTAINING PROTEIN 1"/>
    <property type="match status" value="1"/>
</dbReference>
<dbReference type="GO" id="GO:0003723">
    <property type="term" value="F:RNA binding"/>
    <property type="evidence" value="ECO:0007669"/>
    <property type="project" value="InterPro"/>
</dbReference>
<dbReference type="Gene3D" id="1.10.10.790">
    <property type="entry name" value="Surp module"/>
    <property type="match status" value="1"/>
</dbReference>